<accession>A0A4P6I419</accession>
<evidence type="ECO:0000256" key="4">
    <source>
        <dbReference type="ARBA" id="ARBA00022729"/>
    </source>
</evidence>
<sequence length="373" mass="41550">MVRLANILQILAVVVFLAAPYGLPLLGLSGGRLAVENRPQAPVPPLAEALDAPGRYGPALAAHVRDAAPFRDHLIRANNRLRLALFGESPVPGVIVGRNDWLYYNLEHALDDYLNVVPLSERDMQEMVRVQVARRDWLAEQGIAYLVMFAPNKERVYPEHLPPGLHPLRPESRLSQIIPRLRAAGLDVLDLRQAVTAGKAAGRTYMKTDTHWNGYGGLLGASALVAALSGRFPALEPLDPSNYELVVTDRPGGDLSEMLLLPDLWREPDVSARSRVAALARPAAPGDYPDPADHPERERAAYETDRKDWPRAVFFHDSFARAMQVHAAERFSRSVFLWTHALVPFVIEKERPDVVVLEVVERYVFALLVDWSN</sequence>
<reference evidence="9 10" key="1">
    <citation type="submission" date="2018-02" db="EMBL/GenBank/DDBJ databases">
        <title>Genome sequence of Desulfovibrio carbinolicus DSM 3852.</title>
        <authorList>
            <person name="Wilbanks E."/>
            <person name="Skennerton C.T."/>
            <person name="Orphan V.J."/>
        </authorList>
    </citation>
    <scope>NUCLEOTIDE SEQUENCE [LARGE SCALE GENOMIC DNA]</scope>
    <source>
        <strain evidence="9 10">DSM 3852</strain>
    </source>
</reference>
<evidence type="ECO:0000256" key="3">
    <source>
        <dbReference type="ARBA" id="ARBA00022679"/>
    </source>
</evidence>
<comment type="subcellular location">
    <subcellularLocation>
        <location evidence="1">Periplasm</location>
    </subcellularLocation>
</comment>
<evidence type="ECO:0000256" key="5">
    <source>
        <dbReference type="ARBA" id="ARBA00022764"/>
    </source>
</evidence>
<evidence type="ECO:0000256" key="6">
    <source>
        <dbReference type="ARBA" id="ARBA00022841"/>
    </source>
</evidence>
<name>A0A4P6I419_9BACT</name>
<evidence type="ECO:0000313" key="9">
    <source>
        <dbReference type="EMBL" id="QAZ68689.1"/>
    </source>
</evidence>
<dbReference type="UniPathway" id="UPA00286"/>
<dbReference type="InterPro" id="IPR031811">
    <property type="entry name" value="ALGX/ALGJ_SGNH-like"/>
</dbReference>
<keyword evidence="5" id="KW-0574">Periplasm</keyword>
<dbReference type="KEGG" id="dcb:C3Y92_16205"/>
<keyword evidence="3" id="KW-0808">Transferase</keyword>
<gene>
    <name evidence="9" type="ORF">C3Y92_16205</name>
</gene>
<dbReference type="Proteomes" id="UP000293296">
    <property type="component" value="Chromosome"/>
</dbReference>
<dbReference type="AlphaFoldDB" id="A0A4P6I419"/>
<dbReference type="Pfam" id="PF16822">
    <property type="entry name" value="ALGX"/>
    <property type="match status" value="1"/>
</dbReference>
<keyword evidence="10" id="KW-1185">Reference proteome</keyword>
<comment type="pathway">
    <text evidence="2">Glycan biosynthesis; alginate biosynthesis.</text>
</comment>
<dbReference type="OrthoDB" id="175771at2"/>
<dbReference type="GO" id="GO:0042597">
    <property type="term" value="C:periplasmic space"/>
    <property type="evidence" value="ECO:0007669"/>
    <property type="project" value="UniProtKB-SubCell"/>
</dbReference>
<dbReference type="RefSeq" id="WP_129354380.1">
    <property type="nucleotide sequence ID" value="NZ_CP026538.1"/>
</dbReference>
<dbReference type="GO" id="GO:0016740">
    <property type="term" value="F:transferase activity"/>
    <property type="evidence" value="ECO:0007669"/>
    <property type="project" value="UniProtKB-KW"/>
</dbReference>
<organism evidence="9 10">
    <name type="scientific">Solidesulfovibrio carbinolicus</name>
    <dbReference type="NCBI Taxonomy" id="296842"/>
    <lineage>
        <taxon>Bacteria</taxon>
        <taxon>Pseudomonadati</taxon>
        <taxon>Thermodesulfobacteriota</taxon>
        <taxon>Desulfovibrionia</taxon>
        <taxon>Desulfovibrionales</taxon>
        <taxon>Desulfovibrionaceae</taxon>
        <taxon>Solidesulfovibrio</taxon>
    </lineage>
</organism>
<keyword evidence="4" id="KW-0732">Signal</keyword>
<evidence type="ECO:0000259" key="8">
    <source>
        <dbReference type="Pfam" id="PF16822"/>
    </source>
</evidence>
<feature type="region of interest" description="Disordered" evidence="7">
    <location>
        <begin position="282"/>
        <end position="302"/>
    </location>
</feature>
<evidence type="ECO:0000256" key="1">
    <source>
        <dbReference type="ARBA" id="ARBA00004418"/>
    </source>
</evidence>
<protein>
    <recommendedName>
        <fullName evidence="8">AlgX/AlgJ SGNH hydrolase-like domain-containing protein</fullName>
    </recommendedName>
</protein>
<evidence type="ECO:0000256" key="2">
    <source>
        <dbReference type="ARBA" id="ARBA00005182"/>
    </source>
</evidence>
<dbReference type="EMBL" id="CP026538">
    <property type="protein sequence ID" value="QAZ68689.1"/>
    <property type="molecule type" value="Genomic_DNA"/>
</dbReference>
<feature type="domain" description="AlgX/AlgJ SGNH hydrolase-like" evidence="8">
    <location>
        <begin position="94"/>
        <end position="270"/>
    </location>
</feature>
<keyword evidence="6" id="KW-0016">Alginate biosynthesis</keyword>
<evidence type="ECO:0000313" key="10">
    <source>
        <dbReference type="Proteomes" id="UP000293296"/>
    </source>
</evidence>
<dbReference type="GO" id="GO:0042121">
    <property type="term" value="P:alginic acid biosynthetic process"/>
    <property type="evidence" value="ECO:0007669"/>
    <property type="project" value="UniProtKB-UniPathway"/>
</dbReference>
<proteinExistence type="predicted"/>
<feature type="compositionally biased region" description="Basic and acidic residues" evidence="7">
    <location>
        <begin position="291"/>
        <end position="302"/>
    </location>
</feature>
<evidence type="ECO:0000256" key="7">
    <source>
        <dbReference type="SAM" id="MobiDB-lite"/>
    </source>
</evidence>
<dbReference type="CDD" id="cd14440">
    <property type="entry name" value="AlgX_N_like_3"/>
    <property type="match status" value="1"/>
</dbReference>